<name>A0A3M9MJ17_9MICO</name>
<keyword evidence="7 8" id="KW-0456">Lyase</keyword>
<keyword evidence="8" id="KW-0028">Amino-acid biosynthesis</keyword>
<feature type="binding site" evidence="8 10">
    <location>
        <position position="88"/>
    </location>
    <ligand>
        <name>substrate</name>
    </ligand>
</feature>
<evidence type="ECO:0000256" key="1">
    <source>
        <dbReference type="ARBA" id="ARBA00001864"/>
    </source>
</evidence>
<comment type="similarity">
    <text evidence="3 8">Belongs to the type-II 3-dehydroquinase family.</text>
</comment>
<keyword evidence="13" id="KW-1185">Reference proteome</keyword>
<comment type="pathway">
    <text evidence="2 8">Metabolic intermediate biosynthesis; chorismate biosynthesis; chorismate from D-erythrose 4-phosphate and phosphoenolpyruvate: step 3/7.</text>
</comment>
<dbReference type="PIRSF" id="PIRSF001399">
    <property type="entry name" value="DHquinase_II"/>
    <property type="match status" value="1"/>
</dbReference>
<dbReference type="GO" id="GO:0009423">
    <property type="term" value="P:chorismate biosynthetic process"/>
    <property type="evidence" value="ECO:0007669"/>
    <property type="project" value="UniProtKB-UniRule"/>
</dbReference>
<dbReference type="HAMAP" id="MF_00169">
    <property type="entry name" value="AroQ"/>
    <property type="match status" value="1"/>
</dbReference>
<dbReference type="OrthoDB" id="9790793at2"/>
<evidence type="ECO:0000313" key="13">
    <source>
        <dbReference type="Proteomes" id="UP000271678"/>
    </source>
</evidence>
<evidence type="ECO:0000256" key="11">
    <source>
        <dbReference type="PIRSR" id="PIRSR001399-3"/>
    </source>
</evidence>
<dbReference type="NCBIfam" id="NF003804">
    <property type="entry name" value="PRK05395.1-1"/>
    <property type="match status" value="1"/>
</dbReference>
<dbReference type="Gene3D" id="3.40.50.9100">
    <property type="entry name" value="Dehydroquinase, class II"/>
    <property type="match status" value="1"/>
</dbReference>
<keyword evidence="6 8" id="KW-0057">Aromatic amino acid biosynthesis</keyword>
<dbReference type="CDD" id="cd00466">
    <property type="entry name" value="DHQase_II"/>
    <property type="match status" value="1"/>
</dbReference>
<dbReference type="PROSITE" id="PS01029">
    <property type="entry name" value="DEHYDROQUINASE_II"/>
    <property type="match status" value="1"/>
</dbReference>
<evidence type="ECO:0000256" key="8">
    <source>
        <dbReference type="HAMAP-Rule" id="MF_00169"/>
    </source>
</evidence>
<feature type="binding site" evidence="8 10">
    <location>
        <position position="112"/>
    </location>
    <ligand>
        <name>substrate</name>
    </ligand>
</feature>
<dbReference type="NCBIfam" id="NF003807">
    <property type="entry name" value="PRK05395.1-4"/>
    <property type="match status" value="1"/>
</dbReference>
<protein>
    <recommendedName>
        <fullName evidence="5 8">3-dehydroquinate dehydratase</fullName>
        <shortName evidence="8">3-dehydroquinase</shortName>
        <ecNumber evidence="5 8">4.2.1.10</ecNumber>
    </recommendedName>
    <alternativeName>
        <fullName evidence="8">Type II DHQase</fullName>
    </alternativeName>
</protein>
<dbReference type="PANTHER" id="PTHR21272:SF3">
    <property type="entry name" value="CATABOLIC 3-DEHYDROQUINASE"/>
    <property type="match status" value="1"/>
</dbReference>
<dbReference type="GO" id="GO:0003855">
    <property type="term" value="F:3-dehydroquinate dehydratase activity"/>
    <property type="evidence" value="ECO:0007669"/>
    <property type="project" value="UniProtKB-UniRule"/>
</dbReference>
<dbReference type="GO" id="GO:0019631">
    <property type="term" value="P:quinate catabolic process"/>
    <property type="evidence" value="ECO:0007669"/>
    <property type="project" value="TreeGrafter"/>
</dbReference>
<dbReference type="GO" id="GO:0008652">
    <property type="term" value="P:amino acid biosynthetic process"/>
    <property type="evidence" value="ECO:0007669"/>
    <property type="project" value="UniProtKB-KW"/>
</dbReference>
<feature type="active site" description="Proton acceptor" evidence="8 9">
    <location>
        <position position="25"/>
    </location>
</feature>
<feature type="active site" description="Proton donor" evidence="8 9">
    <location>
        <position position="101"/>
    </location>
</feature>
<evidence type="ECO:0000256" key="2">
    <source>
        <dbReference type="ARBA" id="ARBA00004902"/>
    </source>
</evidence>
<dbReference type="InterPro" id="IPR001874">
    <property type="entry name" value="DHquinase_II"/>
</dbReference>
<evidence type="ECO:0000256" key="6">
    <source>
        <dbReference type="ARBA" id="ARBA00023141"/>
    </source>
</evidence>
<evidence type="ECO:0000256" key="4">
    <source>
        <dbReference type="ARBA" id="ARBA00011193"/>
    </source>
</evidence>
<dbReference type="PANTHER" id="PTHR21272">
    <property type="entry name" value="CATABOLIC 3-DEHYDROQUINASE"/>
    <property type="match status" value="1"/>
</dbReference>
<dbReference type="NCBIfam" id="NF003806">
    <property type="entry name" value="PRK05395.1-3"/>
    <property type="match status" value="1"/>
</dbReference>
<comment type="subunit">
    <text evidence="4 8">Homododecamer.</text>
</comment>
<dbReference type="EMBL" id="RJJQ01000001">
    <property type="protein sequence ID" value="RNI25531.1"/>
    <property type="molecule type" value="Genomic_DNA"/>
</dbReference>
<dbReference type="InterPro" id="IPR018509">
    <property type="entry name" value="DHquinase_II_CS"/>
</dbReference>
<dbReference type="SUPFAM" id="SSF52304">
    <property type="entry name" value="Type II 3-dehydroquinate dehydratase"/>
    <property type="match status" value="1"/>
</dbReference>
<dbReference type="InterPro" id="IPR036441">
    <property type="entry name" value="DHquinase_II_sf"/>
</dbReference>
<feature type="binding site" evidence="8 10">
    <location>
        <position position="81"/>
    </location>
    <ligand>
        <name>substrate</name>
    </ligand>
</feature>
<evidence type="ECO:0000256" key="7">
    <source>
        <dbReference type="ARBA" id="ARBA00023239"/>
    </source>
</evidence>
<comment type="catalytic activity">
    <reaction evidence="1 8">
        <text>3-dehydroquinate = 3-dehydroshikimate + H2O</text>
        <dbReference type="Rhea" id="RHEA:21096"/>
        <dbReference type="ChEBI" id="CHEBI:15377"/>
        <dbReference type="ChEBI" id="CHEBI:16630"/>
        <dbReference type="ChEBI" id="CHEBI:32364"/>
        <dbReference type="EC" id="4.2.1.10"/>
    </reaction>
</comment>
<dbReference type="GO" id="GO:0009073">
    <property type="term" value="P:aromatic amino acid family biosynthetic process"/>
    <property type="evidence" value="ECO:0007669"/>
    <property type="project" value="UniProtKB-KW"/>
</dbReference>
<feature type="binding site" evidence="8 10">
    <location>
        <position position="75"/>
    </location>
    <ligand>
        <name>substrate</name>
    </ligand>
</feature>
<reference evidence="12 13" key="1">
    <citation type="submission" date="2018-11" db="EMBL/GenBank/DDBJ databases">
        <title>Draft genome of Simplicispira Flexivirga sp. BO-16.</title>
        <authorList>
            <person name="Im W.T."/>
        </authorList>
    </citation>
    <scope>NUCLEOTIDE SEQUENCE [LARGE SCALE GENOMIC DNA]</scope>
    <source>
        <strain evidence="12 13">BO-16</strain>
    </source>
</reference>
<dbReference type="UniPathway" id="UPA00053">
    <property type="reaction ID" value="UER00086"/>
</dbReference>
<gene>
    <name evidence="8 12" type="primary">aroQ</name>
    <name evidence="12" type="ORF">EFY87_01890</name>
</gene>
<comment type="function">
    <text evidence="8">Catalyzes a trans-dehydration via an enolate intermediate.</text>
</comment>
<evidence type="ECO:0000256" key="10">
    <source>
        <dbReference type="PIRSR" id="PIRSR001399-2"/>
    </source>
</evidence>
<sequence length="146" mass="15812">MTRSTIAVLNGPNLNLLGTREPGLYGATTLADVERRCTEVAAELDLDLEFFQSNHEGALVDEIQRRRDDAGIVLNAGAYTHTSVAIRDALAAGLVPFVEVHVSNVFAREAFRHHSYLSDLASGVIVGCGADGYEFALRRLAALTQR</sequence>
<organism evidence="12 13">
    <name type="scientific">Flexivirga caeni</name>
    <dbReference type="NCBI Taxonomy" id="2294115"/>
    <lineage>
        <taxon>Bacteria</taxon>
        <taxon>Bacillati</taxon>
        <taxon>Actinomycetota</taxon>
        <taxon>Actinomycetes</taxon>
        <taxon>Micrococcales</taxon>
        <taxon>Dermacoccaceae</taxon>
        <taxon>Flexivirga</taxon>
    </lineage>
</organism>
<evidence type="ECO:0000256" key="9">
    <source>
        <dbReference type="PIRSR" id="PIRSR001399-1"/>
    </source>
</evidence>
<evidence type="ECO:0000256" key="5">
    <source>
        <dbReference type="ARBA" id="ARBA00012060"/>
    </source>
</evidence>
<evidence type="ECO:0000313" key="12">
    <source>
        <dbReference type="EMBL" id="RNI25531.1"/>
    </source>
</evidence>
<comment type="caution">
    <text evidence="12">The sequence shown here is derived from an EMBL/GenBank/DDBJ whole genome shotgun (WGS) entry which is preliminary data.</text>
</comment>
<feature type="site" description="Transition state stabilizer" evidence="8 11">
    <location>
        <position position="20"/>
    </location>
</feature>
<dbReference type="RefSeq" id="WP_123269865.1">
    <property type="nucleotide sequence ID" value="NZ_RJJQ01000001.1"/>
</dbReference>
<dbReference type="NCBIfam" id="TIGR01088">
    <property type="entry name" value="aroQ"/>
    <property type="match status" value="1"/>
</dbReference>
<proteinExistence type="inferred from homology"/>
<accession>A0A3M9MJ17</accession>
<dbReference type="NCBIfam" id="NF003805">
    <property type="entry name" value="PRK05395.1-2"/>
    <property type="match status" value="1"/>
</dbReference>
<evidence type="ECO:0000256" key="3">
    <source>
        <dbReference type="ARBA" id="ARBA00011037"/>
    </source>
</evidence>
<dbReference type="EC" id="4.2.1.10" evidence="5 8"/>
<dbReference type="Pfam" id="PF01220">
    <property type="entry name" value="DHquinase_II"/>
    <property type="match status" value="1"/>
</dbReference>
<dbReference type="AlphaFoldDB" id="A0A3M9MJ17"/>
<dbReference type="Proteomes" id="UP000271678">
    <property type="component" value="Unassembled WGS sequence"/>
</dbReference>
<feature type="binding site" evidence="8 10">
    <location>
        <begin position="102"/>
        <end position="103"/>
    </location>
    <ligand>
        <name>substrate</name>
    </ligand>
</feature>